<gene>
    <name evidence="1" type="ORF">H2200_004992</name>
</gene>
<protein>
    <recommendedName>
        <fullName evidence="3">BTB domain-containing protein</fullName>
    </recommendedName>
</protein>
<organism evidence="1 2">
    <name type="scientific">Cladophialophora chaetospira</name>
    <dbReference type="NCBI Taxonomy" id="386627"/>
    <lineage>
        <taxon>Eukaryota</taxon>
        <taxon>Fungi</taxon>
        <taxon>Dikarya</taxon>
        <taxon>Ascomycota</taxon>
        <taxon>Pezizomycotina</taxon>
        <taxon>Eurotiomycetes</taxon>
        <taxon>Chaetothyriomycetidae</taxon>
        <taxon>Chaetothyriales</taxon>
        <taxon>Herpotrichiellaceae</taxon>
        <taxon>Cladophialophora</taxon>
    </lineage>
</organism>
<keyword evidence="2" id="KW-1185">Reference proteome</keyword>
<name>A0AA39CJ74_9EURO</name>
<evidence type="ECO:0000313" key="1">
    <source>
        <dbReference type="EMBL" id="KAJ9610215.1"/>
    </source>
</evidence>
<dbReference type="EMBL" id="JAPDRK010000007">
    <property type="protein sequence ID" value="KAJ9610215.1"/>
    <property type="molecule type" value="Genomic_DNA"/>
</dbReference>
<proteinExistence type="predicted"/>
<evidence type="ECO:0000313" key="2">
    <source>
        <dbReference type="Proteomes" id="UP001172673"/>
    </source>
</evidence>
<sequence>MDPQERDQQETAPRKAKLVVVAEEGDALFEVGNDQNALDIRVSATATKTIRLPEDDPKVVLAFCDVVHHRVDDLDHLETDELVKLATFADMRLCTRVLRPWVLMRISRFIDTINREEGAYWRMVDSTYDAELIFQLQKLLPIVTLFGMERAFYKCSRIMISSFRLASIQTGVPASQAEAHPRVTEVQGKLHSSGGIHGRSS</sequence>
<dbReference type="Proteomes" id="UP001172673">
    <property type="component" value="Unassembled WGS sequence"/>
</dbReference>
<reference evidence="1" key="1">
    <citation type="submission" date="2022-10" db="EMBL/GenBank/DDBJ databases">
        <title>Culturing micro-colonial fungi from biological soil crusts in the Mojave desert and describing Neophaeococcomyces mojavensis, and introducing the new genera and species Taxawa tesnikishii.</title>
        <authorList>
            <person name="Kurbessoian T."/>
            <person name="Stajich J.E."/>
        </authorList>
    </citation>
    <scope>NUCLEOTIDE SEQUENCE</scope>
    <source>
        <strain evidence="1">TK_41</strain>
    </source>
</reference>
<comment type="caution">
    <text evidence="1">The sequence shown here is derived from an EMBL/GenBank/DDBJ whole genome shotgun (WGS) entry which is preliminary data.</text>
</comment>
<accession>A0AA39CJ74</accession>
<dbReference type="AlphaFoldDB" id="A0AA39CJ74"/>
<evidence type="ECO:0008006" key="3">
    <source>
        <dbReference type="Google" id="ProtNLM"/>
    </source>
</evidence>